<feature type="transmembrane region" description="Helical" evidence="7">
    <location>
        <begin position="361"/>
        <end position="383"/>
    </location>
</feature>
<evidence type="ECO:0000313" key="8">
    <source>
        <dbReference type="EMBL" id="MBC8533561.1"/>
    </source>
</evidence>
<dbReference type="EMBL" id="JACRSN010000007">
    <property type="protein sequence ID" value="MBC8533561.1"/>
    <property type="molecule type" value="Genomic_DNA"/>
</dbReference>
<protein>
    <submittedName>
        <fullName evidence="8">MATE family efflux transporter</fullName>
    </submittedName>
</protein>
<feature type="transmembrane region" description="Helical" evidence="7">
    <location>
        <begin position="172"/>
        <end position="193"/>
    </location>
</feature>
<organism evidence="8 9">
    <name type="scientific">Yeguia hominis</name>
    <dbReference type="NCBI Taxonomy" id="2763662"/>
    <lineage>
        <taxon>Bacteria</taxon>
        <taxon>Bacillati</taxon>
        <taxon>Bacillota</taxon>
        <taxon>Clostridia</taxon>
        <taxon>Eubacteriales</taxon>
        <taxon>Yeguiaceae</taxon>
        <taxon>Yeguia</taxon>
    </lineage>
</organism>
<dbReference type="RefSeq" id="WP_249319044.1">
    <property type="nucleotide sequence ID" value="NZ_JACRSN010000007.1"/>
</dbReference>
<accession>A0A926D973</accession>
<feature type="transmembrane region" description="Helical" evidence="7">
    <location>
        <begin position="20"/>
        <end position="37"/>
    </location>
</feature>
<feature type="transmembrane region" description="Helical" evidence="7">
    <location>
        <begin position="199"/>
        <end position="219"/>
    </location>
</feature>
<proteinExistence type="predicted"/>
<dbReference type="GO" id="GO:0015297">
    <property type="term" value="F:antiporter activity"/>
    <property type="evidence" value="ECO:0007669"/>
    <property type="project" value="InterPro"/>
</dbReference>
<evidence type="ECO:0000256" key="1">
    <source>
        <dbReference type="ARBA" id="ARBA00004651"/>
    </source>
</evidence>
<dbReference type="GO" id="GO:0042910">
    <property type="term" value="F:xenobiotic transmembrane transporter activity"/>
    <property type="evidence" value="ECO:0007669"/>
    <property type="project" value="InterPro"/>
</dbReference>
<dbReference type="GO" id="GO:0005886">
    <property type="term" value="C:plasma membrane"/>
    <property type="evidence" value="ECO:0007669"/>
    <property type="project" value="UniProtKB-SubCell"/>
</dbReference>
<keyword evidence="6 7" id="KW-0472">Membrane</keyword>
<comment type="subcellular location">
    <subcellularLocation>
        <location evidence="1">Cell membrane</location>
        <topology evidence="1">Multi-pass membrane protein</topology>
    </subcellularLocation>
</comment>
<gene>
    <name evidence="8" type="ORF">IAG03_05985</name>
</gene>
<evidence type="ECO:0000256" key="2">
    <source>
        <dbReference type="ARBA" id="ARBA00022448"/>
    </source>
</evidence>
<dbReference type="AlphaFoldDB" id="A0A926D973"/>
<feature type="transmembrane region" description="Helical" evidence="7">
    <location>
        <begin position="422"/>
        <end position="441"/>
    </location>
</feature>
<dbReference type="NCBIfam" id="TIGR00797">
    <property type="entry name" value="matE"/>
    <property type="match status" value="1"/>
</dbReference>
<evidence type="ECO:0000313" key="9">
    <source>
        <dbReference type="Proteomes" id="UP000651482"/>
    </source>
</evidence>
<keyword evidence="5 7" id="KW-1133">Transmembrane helix</keyword>
<keyword evidence="4 7" id="KW-0812">Transmembrane</keyword>
<dbReference type="Proteomes" id="UP000651482">
    <property type="component" value="Unassembled WGS sequence"/>
</dbReference>
<feature type="transmembrane region" description="Helical" evidence="7">
    <location>
        <begin position="287"/>
        <end position="310"/>
    </location>
</feature>
<dbReference type="PANTHER" id="PTHR43549:SF3">
    <property type="entry name" value="MULTIDRUG RESISTANCE PROTEIN YPNP-RELATED"/>
    <property type="match status" value="1"/>
</dbReference>
<dbReference type="CDD" id="cd13138">
    <property type="entry name" value="MATE_yoeA_like"/>
    <property type="match status" value="1"/>
</dbReference>
<dbReference type="PANTHER" id="PTHR43549">
    <property type="entry name" value="MULTIDRUG RESISTANCE PROTEIN YPNP-RELATED"/>
    <property type="match status" value="1"/>
</dbReference>
<feature type="transmembrane region" description="Helical" evidence="7">
    <location>
        <begin position="140"/>
        <end position="165"/>
    </location>
</feature>
<dbReference type="InterPro" id="IPR052031">
    <property type="entry name" value="Membrane_Transporter-Flippase"/>
</dbReference>
<evidence type="ECO:0000256" key="3">
    <source>
        <dbReference type="ARBA" id="ARBA00022475"/>
    </source>
</evidence>
<evidence type="ECO:0000256" key="7">
    <source>
        <dbReference type="SAM" id="Phobius"/>
    </source>
</evidence>
<evidence type="ECO:0000256" key="4">
    <source>
        <dbReference type="ARBA" id="ARBA00022692"/>
    </source>
</evidence>
<feature type="transmembrane region" description="Helical" evidence="7">
    <location>
        <begin position="239"/>
        <end position="259"/>
    </location>
</feature>
<keyword evidence="2" id="KW-0813">Transport</keyword>
<feature type="transmembrane region" description="Helical" evidence="7">
    <location>
        <begin position="64"/>
        <end position="83"/>
    </location>
</feature>
<evidence type="ECO:0000256" key="6">
    <source>
        <dbReference type="ARBA" id="ARBA00023136"/>
    </source>
</evidence>
<feature type="transmembrane region" description="Helical" evidence="7">
    <location>
        <begin position="390"/>
        <end position="410"/>
    </location>
</feature>
<dbReference type="InterPro" id="IPR048279">
    <property type="entry name" value="MdtK-like"/>
</dbReference>
<dbReference type="PIRSF" id="PIRSF006603">
    <property type="entry name" value="DinF"/>
    <property type="match status" value="1"/>
</dbReference>
<feature type="transmembrane region" description="Helical" evidence="7">
    <location>
        <begin position="95"/>
        <end position="120"/>
    </location>
</feature>
<feature type="transmembrane region" description="Helical" evidence="7">
    <location>
        <begin position="322"/>
        <end position="341"/>
    </location>
</feature>
<comment type="caution">
    <text evidence="8">The sequence shown here is derived from an EMBL/GenBank/DDBJ whole genome shotgun (WGS) entry which is preliminary data.</text>
</comment>
<evidence type="ECO:0000256" key="5">
    <source>
        <dbReference type="ARBA" id="ARBA00022989"/>
    </source>
</evidence>
<keyword evidence="3" id="KW-1003">Cell membrane</keyword>
<keyword evidence="9" id="KW-1185">Reference proteome</keyword>
<name>A0A926D973_9FIRM</name>
<sequence length="469" mass="51464">MQQAQKNTRGITEGVIWKQLLLFFFPILLGTFFQQLYNTVDAIIVGKFVGKEALAAVGGTTGTLINLLVGFFVGLSSGATVIISQYYGARRDREVGLAVHTSIALAIAGGAIFMVIGIFGSPLALRLMDTPEDVLPYASTYIRIYFVGMIPSMIYNIGSGILRAVGDSRRPLYFLIICCLTNLVLDLLFVVVFKLGVTGAAIATVLSQVVSAILVLLVLVRTKEAYHMEWKEIRFTRHILINIIQIGFPAGLQSAMYNLSNILIQSSVNHFGTDVIAAWAANGKIDAIFWMVMGAFGVSVTTFVGQNFGAQQYARIRKSVRVCMVMAFLAAAGMSALMLLAGKPILSIFSDDPAVIAQGEAVIRTLAPLYFTYVCVEILSGAVRGTGDSLLPTLITCLGICVLRIVWVYAALPVWNTMETIVLSYPISWAVTSLLYIFYYLHGGWLRRRIAHNGFAPEERVRRKRRRTT</sequence>
<dbReference type="InterPro" id="IPR002528">
    <property type="entry name" value="MATE_fam"/>
</dbReference>
<reference evidence="8" key="1">
    <citation type="submission" date="2020-08" db="EMBL/GenBank/DDBJ databases">
        <title>Genome public.</title>
        <authorList>
            <person name="Liu C."/>
            <person name="Sun Q."/>
        </authorList>
    </citation>
    <scope>NUCLEOTIDE SEQUENCE</scope>
    <source>
        <strain evidence="8">NSJ-40</strain>
    </source>
</reference>
<dbReference type="Pfam" id="PF01554">
    <property type="entry name" value="MatE"/>
    <property type="match status" value="2"/>
</dbReference>